<dbReference type="Pfam" id="PF17836">
    <property type="entry name" value="PglD_N"/>
    <property type="match status" value="1"/>
</dbReference>
<dbReference type="Gene3D" id="2.160.10.10">
    <property type="entry name" value="Hexapeptide repeat proteins"/>
    <property type="match status" value="1"/>
</dbReference>
<feature type="binding site" evidence="3">
    <location>
        <position position="66"/>
    </location>
    <ligand>
        <name>substrate</name>
    </ligand>
</feature>
<evidence type="ECO:0000313" key="5">
    <source>
        <dbReference type="EMBL" id="QJQ32763.1"/>
    </source>
</evidence>
<sequence length="212" mass="22119">MSGKRDLFIVGTGGHAREVAEMALALNLHPVLIARSSGDAENVQGWDVVIESKWRADNANVAIGIGEPAVRQSVCSRLVGVVRFPSLVHPDASIGPSLRTKVQEAIGLQVMAGARLTTNIDLGRFVIINQNATLAHDCIVGNFVTIAPGANISGSVKIGDEVWVGTGAAINQGSATQHLKIGSRSTIGSGAVVVRDCEPDGVYVGLPAKRIK</sequence>
<evidence type="ECO:0000256" key="1">
    <source>
        <dbReference type="ARBA" id="ARBA00007274"/>
    </source>
</evidence>
<evidence type="ECO:0000259" key="4">
    <source>
        <dbReference type="Pfam" id="PF17836"/>
    </source>
</evidence>
<keyword evidence="5" id="KW-0808">Transferase</keyword>
<feature type="domain" description="PglD N-terminal" evidence="4">
    <location>
        <begin position="6"/>
        <end position="78"/>
    </location>
</feature>
<dbReference type="KEGG" id="slan:GV829_10180"/>
<name>A0A6M4AUJ4_9SPHN</name>
<dbReference type="InterPro" id="IPR050179">
    <property type="entry name" value="Trans_hexapeptide_repeat"/>
</dbReference>
<evidence type="ECO:0000313" key="6">
    <source>
        <dbReference type="Proteomes" id="UP000503018"/>
    </source>
</evidence>
<dbReference type="SUPFAM" id="SSF51161">
    <property type="entry name" value="Trimeric LpxA-like enzymes"/>
    <property type="match status" value="1"/>
</dbReference>
<dbReference type="Gene3D" id="3.40.50.20">
    <property type="match status" value="1"/>
</dbReference>
<proteinExistence type="inferred from homology"/>
<comment type="similarity">
    <text evidence="1">Belongs to the transferase hexapeptide repeat family.</text>
</comment>
<gene>
    <name evidence="5" type="ORF">GV829_10180</name>
</gene>
<feature type="active site" description="Proton acceptor" evidence="2">
    <location>
        <position position="136"/>
    </location>
</feature>
<dbReference type="InterPro" id="IPR020019">
    <property type="entry name" value="AcTrfase_PglD-like"/>
</dbReference>
<dbReference type="RefSeq" id="WP_169946348.1">
    <property type="nucleotide sequence ID" value="NZ_CP053015.1"/>
</dbReference>
<organism evidence="5 6">
    <name type="scientific">Sphingomonas lacunae</name>
    <dbReference type="NCBI Taxonomy" id="2698828"/>
    <lineage>
        <taxon>Bacteria</taxon>
        <taxon>Pseudomonadati</taxon>
        <taxon>Pseudomonadota</taxon>
        <taxon>Alphaproteobacteria</taxon>
        <taxon>Sphingomonadales</taxon>
        <taxon>Sphingomonadaceae</taxon>
        <taxon>Sphingomonas</taxon>
    </lineage>
</organism>
<reference evidence="5 6" key="1">
    <citation type="submission" date="2020-01" db="EMBL/GenBank/DDBJ databases">
        <title>Sphingomonas sp. strain CSW-10.</title>
        <authorList>
            <person name="Chen W.-M."/>
        </authorList>
    </citation>
    <scope>NUCLEOTIDE SEQUENCE [LARGE SCALE GENOMIC DNA]</scope>
    <source>
        <strain evidence="5 6">CSW-10</strain>
    </source>
</reference>
<dbReference type="GO" id="GO:0016740">
    <property type="term" value="F:transferase activity"/>
    <property type="evidence" value="ECO:0007669"/>
    <property type="project" value="UniProtKB-KW"/>
</dbReference>
<dbReference type="Proteomes" id="UP000503018">
    <property type="component" value="Chromosome"/>
</dbReference>
<dbReference type="NCBIfam" id="TIGR03570">
    <property type="entry name" value="NeuD_NnaD"/>
    <property type="match status" value="1"/>
</dbReference>
<dbReference type="PANTHER" id="PTHR43300:SF7">
    <property type="entry name" value="UDP-N-ACETYLBACILLOSAMINE N-ACETYLTRANSFERASE"/>
    <property type="match status" value="1"/>
</dbReference>
<dbReference type="PANTHER" id="PTHR43300">
    <property type="entry name" value="ACETYLTRANSFERASE"/>
    <property type="match status" value="1"/>
</dbReference>
<keyword evidence="6" id="KW-1185">Reference proteome</keyword>
<dbReference type="InterPro" id="IPR041561">
    <property type="entry name" value="PglD_N"/>
</dbReference>
<accession>A0A6M4AUJ4</accession>
<dbReference type="EMBL" id="CP053015">
    <property type="protein sequence ID" value="QJQ32763.1"/>
    <property type="molecule type" value="Genomic_DNA"/>
</dbReference>
<feature type="site" description="Increases basicity of active site His" evidence="2">
    <location>
        <position position="137"/>
    </location>
</feature>
<dbReference type="InterPro" id="IPR011004">
    <property type="entry name" value="Trimer_LpxA-like_sf"/>
</dbReference>
<dbReference type="CDD" id="cd03360">
    <property type="entry name" value="LbH_AT_putative"/>
    <property type="match status" value="1"/>
</dbReference>
<dbReference type="AlphaFoldDB" id="A0A6M4AUJ4"/>
<evidence type="ECO:0000256" key="2">
    <source>
        <dbReference type="PIRSR" id="PIRSR620019-1"/>
    </source>
</evidence>
<evidence type="ECO:0000256" key="3">
    <source>
        <dbReference type="PIRSR" id="PIRSR620019-2"/>
    </source>
</evidence>
<protein>
    <submittedName>
        <fullName evidence="5">NeuD/PglB/VioB family sugar acetyltransferase</fullName>
    </submittedName>
</protein>